<feature type="domain" description="Helicase C-terminal" evidence="3">
    <location>
        <begin position="34"/>
        <end position="214"/>
    </location>
</feature>
<dbReference type="SMART" id="SM00490">
    <property type="entry name" value="HELICc"/>
    <property type="match status" value="1"/>
</dbReference>
<dbReference type="PANTHER" id="PTHR41313">
    <property type="entry name" value="ADENINE-SPECIFIC METHYLTRANSFERASE"/>
    <property type="match status" value="1"/>
</dbReference>
<dbReference type="EMBL" id="CP072361">
    <property type="protein sequence ID" value="QUB76187.1"/>
    <property type="molecule type" value="Genomic_DNA"/>
</dbReference>
<dbReference type="PANTHER" id="PTHR41313:SF1">
    <property type="entry name" value="DNA METHYLASE ADENINE-SPECIFIC DOMAIN-CONTAINING PROTEIN"/>
    <property type="match status" value="1"/>
</dbReference>
<name>A0ABX7XRW3_9BACT</name>
<organism evidence="4 5">
    <name type="scientific">Prevotella melaninogenica</name>
    <dbReference type="NCBI Taxonomy" id="28132"/>
    <lineage>
        <taxon>Bacteria</taxon>
        <taxon>Pseudomonadati</taxon>
        <taxon>Bacteroidota</taxon>
        <taxon>Bacteroidia</taxon>
        <taxon>Bacteroidales</taxon>
        <taxon>Prevotellaceae</taxon>
        <taxon>Prevotella</taxon>
    </lineage>
</organism>
<keyword evidence="4" id="KW-0067">ATP-binding</keyword>
<keyword evidence="4" id="KW-0547">Nucleotide-binding</keyword>
<accession>A0ABX7XRW3</accession>
<keyword evidence="1" id="KW-0175">Coiled coil</keyword>
<dbReference type="PROSITE" id="PS51194">
    <property type="entry name" value="HELICASE_CTER"/>
    <property type="match status" value="1"/>
</dbReference>
<evidence type="ECO:0000313" key="5">
    <source>
        <dbReference type="Proteomes" id="UP000682195"/>
    </source>
</evidence>
<dbReference type="InterPro" id="IPR052933">
    <property type="entry name" value="DNA_Protect_Modify"/>
</dbReference>
<dbReference type="Proteomes" id="UP000682195">
    <property type="component" value="Chromosome 1"/>
</dbReference>
<gene>
    <name evidence="4" type="ORF">J5A58_03045</name>
</gene>
<sequence>MTDYARKMSLDLRMIDENGYSDHIDNKASHCAKMLNDYYQKFDAQKGTQFIFSDLGTYKPSGDFNVYSEIKRKLVEDYHIPSYEIRFIQECKNEKAKKAMVDAMSRGDIRIIFGSTSMLGTGVNAQQRAVAVHHLDTPWRPSDLEQRNGRAVRKGNLIAKEFANNKVDVIIYAVERSLDSYKFNLLHNKQLFINQLKTNTLGSRTIDEGSMDEDSGMNFSEYVAVLSGNTDLLEKARLDKKITTLESERKNFLRERDAANGKLAEIDSSVSFHTDKIKEAQSDLASFEQRVERDTEGLPVNKLTIKGVEDSTDIKIIAARLQEIDEKARTKGEYNKIGEIYGFSIMVKTESTSKDLFDCSVNRFFIKGQESIYYTYNNGKLATDPKLACQNFINALERIPKVIESHEKEMAKVVANKDVYTNIANSSWKKEDELRSLKGEASELDRKIALILNEPNEENEKSNENDQPEYLKQNSSNSPNTKKEEEGVIYSSSMNNRNKQEESKGYIVKSRLR</sequence>
<evidence type="ECO:0000259" key="3">
    <source>
        <dbReference type="PROSITE" id="PS51194"/>
    </source>
</evidence>
<feature type="region of interest" description="Disordered" evidence="2">
    <location>
        <begin position="453"/>
        <end position="513"/>
    </location>
</feature>
<dbReference type="InterPro" id="IPR001650">
    <property type="entry name" value="Helicase_C-like"/>
</dbReference>
<keyword evidence="5" id="KW-1185">Reference proteome</keyword>
<keyword evidence="4" id="KW-0378">Hydrolase</keyword>
<protein>
    <submittedName>
        <fullName evidence="4">Helicase</fullName>
    </submittedName>
</protein>
<dbReference type="InterPro" id="IPR027417">
    <property type="entry name" value="P-loop_NTPase"/>
</dbReference>
<dbReference type="GO" id="GO:0004386">
    <property type="term" value="F:helicase activity"/>
    <property type="evidence" value="ECO:0007669"/>
    <property type="project" value="UniProtKB-KW"/>
</dbReference>
<dbReference type="SUPFAM" id="SSF52540">
    <property type="entry name" value="P-loop containing nucleoside triphosphate hydrolases"/>
    <property type="match status" value="1"/>
</dbReference>
<feature type="coiled-coil region" evidence="1">
    <location>
        <begin position="235"/>
        <end position="290"/>
    </location>
</feature>
<evidence type="ECO:0000256" key="1">
    <source>
        <dbReference type="SAM" id="Coils"/>
    </source>
</evidence>
<evidence type="ECO:0000313" key="4">
    <source>
        <dbReference type="EMBL" id="QUB76187.1"/>
    </source>
</evidence>
<evidence type="ECO:0000256" key="2">
    <source>
        <dbReference type="SAM" id="MobiDB-lite"/>
    </source>
</evidence>
<proteinExistence type="predicted"/>
<dbReference type="Pfam" id="PF00271">
    <property type="entry name" value="Helicase_C"/>
    <property type="match status" value="1"/>
</dbReference>
<reference evidence="4 5" key="1">
    <citation type="submission" date="2021-03" db="EMBL/GenBank/DDBJ databases">
        <title>Human Oral Microbial Genomes.</title>
        <authorList>
            <person name="Johnston C.D."/>
            <person name="Chen T."/>
            <person name="Dewhirst F.E."/>
        </authorList>
    </citation>
    <scope>NUCLEOTIDE SEQUENCE [LARGE SCALE GENOMIC DNA]</scope>
    <source>
        <strain evidence="4 5">F0054</strain>
    </source>
</reference>
<keyword evidence="4" id="KW-0347">Helicase</keyword>
<dbReference type="Gene3D" id="3.40.50.300">
    <property type="entry name" value="P-loop containing nucleotide triphosphate hydrolases"/>
    <property type="match status" value="1"/>
</dbReference>